<sequence>MSKLSEPLKQLINAAHARPGPLSPPANIRSTYSRIAASAQEQGVGLPAWVTISTAATITVNSPGSLVELFNLTQTLSSSSPSSSPSSLSSPPSSSSSSSSPVSTASPPPPPEIAGLIREVGLKCISFNGIPRTINCLAGFREGLPREIFDAIPTPPSRKIDSHNADQVVSRGRALWNSIYRPFETKLYDKLGQSHPNLPVHILAAHYGTLLSDPDSTPPPAVQVGRVLTSIVGIACLRAQTGVAPQLISHVFGLRKAYEDGTAEKAVEGGEWLATDEGNQWILQVVDEIVYALTGGRGTTFAPGSGSGSNGGVGGVKPKL</sequence>
<dbReference type="GeneID" id="19173890"/>
<accession>W9XJQ4</accession>
<feature type="compositionally biased region" description="Gly residues" evidence="1">
    <location>
        <begin position="305"/>
        <end position="320"/>
    </location>
</feature>
<feature type="compositionally biased region" description="Low complexity" evidence="1">
    <location>
        <begin position="78"/>
        <end position="105"/>
    </location>
</feature>
<dbReference type="RefSeq" id="XP_007738090.1">
    <property type="nucleotide sequence ID" value="XM_007739900.1"/>
</dbReference>
<dbReference type="Gene3D" id="1.20.1290.10">
    <property type="entry name" value="AhpD-like"/>
    <property type="match status" value="1"/>
</dbReference>
<dbReference type="AlphaFoldDB" id="W9XJQ4"/>
<evidence type="ECO:0008006" key="4">
    <source>
        <dbReference type="Google" id="ProtNLM"/>
    </source>
</evidence>
<proteinExistence type="predicted"/>
<dbReference type="InterPro" id="IPR052999">
    <property type="entry name" value="PTS1_Protein"/>
</dbReference>
<dbReference type="HOGENOM" id="CLU_069193_0_0_1"/>
<dbReference type="STRING" id="1182542.W9XJQ4"/>
<name>W9XJQ4_9EURO</name>
<evidence type="ECO:0000256" key="1">
    <source>
        <dbReference type="SAM" id="MobiDB-lite"/>
    </source>
</evidence>
<evidence type="ECO:0000313" key="2">
    <source>
        <dbReference type="EMBL" id="EXJ77580.1"/>
    </source>
</evidence>
<dbReference type="SUPFAM" id="SSF69118">
    <property type="entry name" value="AhpD-like"/>
    <property type="match status" value="1"/>
</dbReference>
<keyword evidence="3" id="KW-1185">Reference proteome</keyword>
<dbReference type="PANTHER" id="PTHR28180">
    <property type="entry name" value="CONSERVED MITOCHONDRIAL PROTEIN-RELATED"/>
    <property type="match status" value="1"/>
</dbReference>
<dbReference type="Proteomes" id="UP000019478">
    <property type="component" value="Unassembled WGS sequence"/>
</dbReference>
<feature type="region of interest" description="Disordered" evidence="1">
    <location>
        <begin position="78"/>
        <end position="112"/>
    </location>
</feature>
<gene>
    <name evidence="2" type="ORF">A1O3_09807</name>
</gene>
<dbReference type="InterPro" id="IPR029032">
    <property type="entry name" value="AhpD-like"/>
</dbReference>
<protein>
    <recommendedName>
        <fullName evidence="4">Dol-P-Man:Man(5)GlcNAc(2)-PP-Dol alpha-1,3-mannosyltransferase</fullName>
    </recommendedName>
</protein>
<organism evidence="2 3">
    <name type="scientific">Capronia epimyces CBS 606.96</name>
    <dbReference type="NCBI Taxonomy" id="1182542"/>
    <lineage>
        <taxon>Eukaryota</taxon>
        <taxon>Fungi</taxon>
        <taxon>Dikarya</taxon>
        <taxon>Ascomycota</taxon>
        <taxon>Pezizomycotina</taxon>
        <taxon>Eurotiomycetes</taxon>
        <taxon>Chaetothyriomycetidae</taxon>
        <taxon>Chaetothyriales</taxon>
        <taxon>Herpotrichiellaceae</taxon>
        <taxon>Capronia</taxon>
    </lineage>
</organism>
<feature type="region of interest" description="Disordered" evidence="1">
    <location>
        <begin position="301"/>
        <end position="320"/>
    </location>
</feature>
<reference evidence="2 3" key="1">
    <citation type="submission" date="2013-03" db="EMBL/GenBank/DDBJ databases">
        <title>The Genome Sequence of Capronia epimyces CBS 606.96.</title>
        <authorList>
            <consortium name="The Broad Institute Genomics Platform"/>
            <person name="Cuomo C."/>
            <person name="de Hoog S."/>
            <person name="Gorbushina A."/>
            <person name="Walker B."/>
            <person name="Young S.K."/>
            <person name="Zeng Q."/>
            <person name="Gargeya S."/>
            <person name="Fitzgerald M."/>
            <person name="Haas B."/>
            <person name="Abouelleil A."/>
            <person name="Allen A.W."/>
            <person name="Alvarado L."/>
            <person name="Arachchi H.M."/>
            <person name="Berlin A.M."/>
            <person name="Chapman S.B."/>
            <person name="Gainer-Dewar J."/>
            <person name="Goldberg J."/>
            <person name="Griggs A."/>
            <person name="Gujja S."/>
            <person name="Hansen M."/>
            <person name="Howarth C."/>
            <person name="Imamovic A."/>
            <person name="Ireland A."/>
            <person name="Larimer J."/>
            <person name="McCowan C."/>
            <person name="Murphy C."/>
            <person name="Pearson M."/>
            <person name="Poon T.W."/>
            <person name="Priest M."/>
            <person name="Roberts A."/>
            <person name="Saif S."/>
            <person name="Shea T."/>
            <person name="Sisk P."/>
            <person name="Sykes S."/>
            <person name="Wortman J."/>
            <person name="Nusbaum C."/>
            <person name="Birren B."/>
        </authorList>
    </citation>
    <scope>NUCLEOTIDE SEQUENCE [LARGE SCALE GENOMIC DNA]</scope>
    <source>
        <strain evidence="2 3">CBS 606.96</strain>
    </source>
</reference>
<comment type="caution">
    <text evidence="2">The sequence shown here is derived from an EMBL/GenBank/DDBJ whole genome shotgun (WGS) entry which is preliminary data.</text>
</comment>
<dbReference type="EMBL" id="AMGY01000010">
    <property type="protein sequence ID" value="EXJ77580.1"/>
    <property type="molecule type" value="Genomic_DNA"/>
</dbReference>
<evidence type="ECO:0000313" key="3">
    <source>
        <dbReference type="Proteomes" id="UP000019478"/>
    </source>
</evidence>
<dbReference type="PANTHER" id="PTHR28180:SF2">
    <property type="entry name" value="PEROXISOMAL PROTEIN 2"/>
    <property type="match status" value="1"/>
</dbReference>
<dbReference type="eggNOG" id="ENOG502S01H">
    <property type="taxonomic scope" value="Eukaryota"/>
</dbReference>
<dbReference type="OrthoDB" id="5392202at2759"/>